<dbReference type="SUPFAM" id="SSF100950">
    <property type="entry name" value="NagB/RpiA/CoA transferase-like"/>
    <property type="match status" value="1"/>
</dbReference>
<dbReference type="Gene3D" id="3.40.50.10420">
    <property type="entry name" value="NagB/RpiA/CoA transferase-like"/>
    <property type="match status" value="1"/>
</dbReference>
<name>A0A916W835_9HYPH</name>
<keyword evidence="3" id="KW-1185">Reference proteome</keyword>
<dbReference type="RefSeq" id="WP_188721934.1">
    <property type="nucleotide sequence ID" value="NZ_BMIF01000009.1"/>
</dbReference>
<evidence type="ECO:0000313" key="3">
    <source>
        <dbReference type="Proteomes" id="UP000636264"/>
    </source>
</evidence>
<evidence type="ECO:0000313" key="2">
    <source>
        <dbReference type="EMBL" id="GGA74272.1"/>
    </source>
</evidence>
<organism evidence="2 3">
    <name type="scientific">Nitratireductor aestuarii</name>
    <dbReference type="NCBI Taxonomy" id="1735103"/>
    <lineage>
        <taxon>Bacteria</taxon>
        <taxon>Pseudomonadati</taxon>
        <taxon>Pseudomonadota</taxon>
        <taxon>Alphaproteobacteria</taxon>
        <taxon>Hyphomicrobiales</taxon>
        <taxon>Phyllobacteriaceae</taxon>
        <taxon>Nitratireductor</taxon>
    </lineage>
</organism>
<gene>
    <name evidence="2" type="ORF">GCM10011385_30370</name>
</gene>
<protein>
    <recommendedName>
        <fullName evidence="1">LUD domain-containing protein</fullName>
    </recommendedName>
</protein>
<dbReference type="PANTHER" id="PTHR43682">
    <property type="entry name" value="LACTATE UTILIZATION PROTEIN C"/>
    <property type="match status" value="1"/>
</dbReference>
<dbReference type="InterPro" id="IPR024185">
    <property type="entry name" value="FTHF_cligase-like_sf"/>
</dbReference>
<reference evidence="2" key="2">
    <citation type="submission" date="2020-09" db="EMBL/GenBank/DDBJ databases">
        <authorList>
            <person name="Sun Q."/>
            <person name="Zhou Y."/>
        </authorList>
    </citation>
    <scope>NUCLEOTIDE SEQUENCE</scope>
    <source>
        <strain evidence="2">CGMCC 1.15320</strain>
    </source>
</reference>
<sequence length="225" mass="24145">MSGREAILNRLRVALREGKDDATREQAVQARIAAAPRGVVPMRGRLPDDDRVTLFCAMAQKVSATVERVGSSANVPGAVAAYLRQRNLPARVRMGADARLGAMPWNTEPSLEIDSGRAQDEDLAGVSHAIAGIAETGTVVLHSGQDNPTTVNFLPEHHLVVVRAKDIVGDLETVFDQVRQTFGKGHMPRTLNFITGPSRSADIEQTLLLGAHGPRALHVIVVDGD</sequence>
<proteinExistence type="predicted"/>
<accession>A0A916W835</accession>
<reference evidence="2" key="1">
    <citation type="journal article" date="2014" name="Int. J. Syst. Evol. Microbiol.">
        <title>Complete genome sequence of Corynebacterium casei LMG S-19264T (=DSM 44701T), isolated from a smear-ripened cheese.</title>
        <authorList>
            <consortium name="US DOE Joint Genome Institute (JGI-PGF)"/>
            <person name="Walter F."/>
            <person name="Albersmeier A."/>
            <person name="Kalinowski J."/>
            <person name="Ruckert C."/>
        </authorList>
    </citation>
    <scope>NUCLEOTIDE SEQUENCE</scope>
    <source>
        <strain evidence="2">CGMCC 1.15320</strain>
    </source>
</reference>
<comment type="caution">
    <text evidence="2">The sequence shown here is derived from an EMBL/GenBank/DDBJ whole genome shotgun (WGS) entry which is preliminary data.</text>
</comment>
<dbReference type="EMBL" id="BMIF01000009">
    <property type="protein sequence ID" value="GGA74272.1"/>
    <property type="molecule type" value="Genomic_DNA"/>
</dbReference>
<dbReference type="InterPro" id="IPR037171">
    <property type="entry name" value="NagB/RpiA_transferase-like"/>
</dbReference>
<evidence type="ECO:0000259" key="1">
    <source>
        <dbReference type="Pfam" id="PF02589"/>
    </source>
</evidence>
<dbReference type="Pfam" id="PF02589">
    <property type="entry name" value="LUD_dom"/>
    <property type="match status" value="1"/>
</dbReference>
<dbReference type="Proteomes" id="UP000636264">
    <property type="component" value="Unassembled WGS sequence"/>
</dbReference>
<dbReference type="PANTHER" id="PTHR43682:SF1">
    <property type="entry name" value="LACTATE UTILIZATION PROTEIN C"/>
    <property type="match status" value="1"/>
</dbReference>
<dbReference type="AlphaFoldDB" id="A0A916W835"/>
<feature type="domain" description="LUD" evidence="1">
    <location>
        <begin position="124"/>
        <end position="222"/>
    </location>
</feature>
<dbReference type="InterPro" id="IPR003741">
    <property type="entry name" value="LUD_dom"/>
</dbReference>